<dbReference type="Gene3D" id="3.40.50.10070">
    <property type="entry name" value="TolB, N-terminal domain"/>
    <property type="match status" value="1"/>
</dbReference>
<feature type="domain" description="TolB N-terminal" evidence="1">
    <location>
        <begin position="25"/>
        <end position="123"/>
    </location>
</feature>
<dbReference type="AlphaFoldDB" id="A0A4Q0XNR9"/>
<reference evidence="2 3" key="1">
    <citation type="submission" date="2017-10" db="EMBL/GenBank/DDBJ databases">
        <title>Genomics of the genus Arcobacter.</title>
        <authorList>
            <person name="Perez-Cataluna A."/>
            <person name="Figueras M.J."/>
        </authorList>
    </citation>
    <scope>NUCLEOTIDE SEQUENCE [LARGE SCALE GENOMIC DNA]</scope>
    <source>
        <strain evidence="2 3">CECT 8987</strain>
    </source>
</reference>
<dbReference type="PANTHER" id="PTHR36842:SF1">
    <property type="entry name" value="PROTEIN TOLB"/>
    <property type="match status" value="1"/>
</dbReference>
<comment type="caution">
    <text evidence="2">The sequence shown here is derived from an EMBL/GenBank/DDBJ whole genome shotgun (WGS) entry which is preliminary data.</text>
</comment>
<dbReference type="RefSeq" id="WP_128996989.1">
    <property type="nucleotide sequence ID" value="NZ_PDKN01000009.1"/>
</dbReference>
<proteinExistence type="predicted"/>
<dbReference type="Gene3D" id="2.120.10.30">
    <property type="entry name" value="TolB, C-terminal domain"/>
    <property type="match status" value="1"/>
</dbReference>
<dbReference type="Pfam" id="PF04052">
    <property type="entry name" value="TolB_N"/>
    <property type="match status" value="1"/>
</dbReference>
<accession>A0A4Q0XNR9</accession>
<dbReference type="OrthoDB" id="9815657at2"/>
<name>A0A4Q0XNR9_9BACT</name>
<dbReference type="GO" id="GO:0042597">
    <property type="term" value="C:periplasmic space"/>
    <property type="evidence" value="ECO:0007669"/>
    <property type="project" value="InterPro"/>
</dbReference>
<dbReference type="Proteomes" id="UP000290657">
    <property type="component" value="Unassembled WGS sequence"/>
</dbReference>
<dbReference type="SUPFAM" id="SSF52964">
    <property type="entry name" value="TolB, N-terminal domain"/>
    <property type="match status" value="1"/>
</dbReference>
<evidence type="ECO:0000313" key="3">
    <source>
        <dbReference type="Proteomes" id="UP000290657"/>
    </source>
</evidence>
<protein>
    <submittedName>
        <fullName evidence="2">Translocation protein TolB</fullName>
    </submittedName>
</protein>
<dbReference type="NCBIfam" id="NF003124">
    <property type="entry name" value="PRK04043.1"/>
    <property type="match status" value="1"/>
</dbReference>
<sequence>MKRIIFITFFLGLFTGQLFAVDASMEIVKKAVNLPKISVGISSDAIDKQLLQKIRTIVSQDLQVSGHFEVAKEQYALNFDDRPNFLNAKKEGIDLIVNLNIDQSNFGGLLLYIKMFDVNSQQMVINKSFSTSKRDRFPFLAHRTSIAVNDYLNAPKISWMDKFVIFSRYIDSKQSEIVIADYTLSYQKVVIRGGLNIFPKWADDDQESFYYTTYNRDKPTLVKANLFTGQLEEIISSEGMIVCSDVSEDGKNLLLTMSPTGQPDIYLYNTQTRIKSKVTDYQGIDVSGSFVENDSKVVFVSDRLKYPNIFAKKIGERGIERLVYHGRNNSSATTHGNYIVYSSREGDNEFSKNSFNLYLISTQSDFIRRLTTNGRNQFPKFSSDGESILFIKTYQGRSSLGILRLNYNKSFLFPLKSGKLQSIDW</sequence>
<evidence type="ECO:0000313" key="2">
    <source>
        <dbReference type="EMBL" id="RXJ54641.1"/>
    </source>
</evidence>
<evidence type="ECO:0000259" key="1">
    <source>
        <dbReference type="Pfam" id="PF04052"/>
    </source>
</evidence>
<gene>
    <name evidence="2" type="ORF">CRV04_11445</name>
</gene>
<dbReference type="GO" id="GO:0015031">
    <property type="term" value="P:protein transport"/>
    <property type="evidence" value="ECO:0007669"/>
    <property type="project" value="InterPro"/>
</dbReference>
<keyword evidence="3" id="KW-1185">Reference proteome</keyword>
<organism evidence="2 3">
    <name type="scientific">Candidatus Marinarcus aquaticus</name>
    <dbReference type="NCBI Taxonomy" id="2044504"/>
    <lineage>
        <taxon>Bacteria</taxon>
        <taxon>Pseudomonadati</taxon>
        <taxon>Campylobacterota</taxon>
        <taxon>Epsilonproteobacteria</taxon>
        <taxon>Campylobacterales</taxon>
        <taxon>Arcobacteraceae</taxon>
        <taxon>Candidatus Marinarcus</taxon>
    </lineage>
</organism>
<dbReference type="InterPro" id="IPR011042">
    <property type="entry name" value="6-blade_b-propeller_TolB-like"/>
</dbReference>
<dbReference type="InterPro" id="IPR007195">
    <property type="entry name" value="TolB_N"/>
</dbReference>
<dbReference type="EMBL" id="PDKN01000009">
    <property type="protein sequence ID" value="RXJ54641.1"/>
    <property type="molecule type" value="Genomic_DNA"/>
</dbReference>
<dbReference type="SUPFAM" id="SSF69304">
    <property type="entry name" value="Tricorn protease N-terminal domain"/>
    <property type="match status" value="1"/>
</dbReference>
<dbReference type="PANTHER" id="PTHR36842">
    <property type="entry name" value="PROTEIN TOLB HOMOLOG"/>
    <property type="match status" value="1"/>
</dbReference>